<dbReference type="GO" id="GO:0004252">
    <property type="term" value="F:serine-type endopeptidase activity"/>
    <property type="evidence" value="ECO:0007669"/>
    <property type="project" value="UniProtKB-UniRule"/>
</dbReference>
<evidence type="ECO:0000313" key="6">
    <source>
        <dbReference type="EMBL" id="MBO8451334.1"/>
    </source>
</evidence>
<gene>
    <name evidence="6" type="ORF">IAC06_00410</name>
</gene>
<dbReference type="Gene3D" id="3.40.50.200">
    <property type="entry name" value="Peptidase S8/S53 domain"/>
    <property type="match status" value="1"/>
</dbReference>
<dbReference type="InterPro" id="IPR015500">
    <property type="entry name" value="Peptidase_S8_subtilisin-rel"/>
</dbReference>
<name>A0A9D9HHG9_9BACT</name>
<feature type="domain" description="Peptidase S8/S53" evidence="5">
    <location>
        <begin position="202"/>
        <end position="465"/>
    </location>
</feature>
<dbReference type="Proteomes" id="UP000823661">
    <property type="component" value="Unassembled WGS sequence"/>
</dbReference>
<dbReference type="InterPro" id="IPR023828">
    <property type="entry name" value="Peptidase_S8_Ser-AS"/>
</dbReference>
<dbReference type="Gene3D" id="2.60.40.10">
    <property type="entry name" value="Immunoglobulins"/>
    <property type="match status" value="1"/>
</dbReference>
<dbReference type="PROSITE" id="PS51892">
    <property type="entry name" value="SUBTILASE"/>
    <property type="match status" value="1"/>
</dbReference>
<evidence type="ECO:0000256" key="4">
    <source>
        <dbReference type="PROSITE-ProRule" id="PRU01240"/>
    </source>
</evidence>
<dbReference type="PROSITE" id="PS00137">
    <property type="entry name" value="SUBTILASE_HIS"/>
    <property type="match status" value="1"/>
</dbReference>
<keyword evidence="1 4" id="KW-0645">Protease</keyword>
<evidence type="ECO:0000256" key="3">
    <source>
        <dbReference type="ARBA" id="ARBA00022825"/>
    </source>
</evidence>
<accession>A0A9D9HHG9</accession>
<dbReference type="InterPro" id="IPR036852">
    <property type="entry name" value="Peptidase_S8/S53_dom_sf"/>
</dbReference>
<dbReference type="SUPFAM" id="SSF49265">
    <property type="entry name" value="Fibronectin type III"/>
    <property type="match status" value="1"/>
</dbReference>
<feature type="active site" description="Charge relay system" evidence="4">
    <location>
        <position position="210"/>
    </location>
</feature>
<reference evidence="6" key="2">
    <citation type="journal article" date="2021" name="PeerJ">
        <title>Extensive microbial diversity within the chicken gut microbiome revealed by metagenomics and culture.</title>
        <authorList>
            <person name="Gilroy R."/>
            <person name="Ravi A."/>
            <person name="Getino M."/>
            <person name="Pursley I."/>
            <person name="Horton D.L."/>
            <person name="Alikhan N.F."/>
            <person name="Baker D."/>
            <person name="Gharbi K."/>
            <person name="Hall N."/>
            <person name="Watson M."/>
            <person name="Adriaenssens E.M."/>
            <person name="Foster-Nyarko E."/>
            <person name="Jarju S."/>
            <person name="Secka A."/>
            <person name="Antonio M."/>
            <person name="Oren A."/>
            <person name="Chaudhuri R.R."/>
            <person name="La Ragione R."/>
            <person name="Hildebrand F."/>
            <person name="Pallen M.J."/>
        </authorList>
    </citation>
    <scope>NUCLEOTIDE SEQUENCE</scope>
    <source>
        <strain evidence="6">B1-20833</strain>
    </source>
</reference>
<dbReference type="InterPro" id="IPR036116">
    <property type="entry name" value="FN3_sf"/>
</dbReference>
<reference evidence="6" key="1">
    <citation type="submission" date="2020-10" db="EMBL/GenBank/DDBJ databases">
        <authorList>
            <person name="Gilroy R."/>
        </authorList>
    </citation>
    <scope>NUCLEOTIDE SEQUENCE</scope>
    <source>
        <strain evidence="6">B1-20833</strain>
    </source>
</reference>
<dbReference type="InterPro" id="IPR022398">
    <property type="entry name" value="Peptidase_S8_His-AS"/>
</dbReference>
<comment type="similarity">
    <text evidence="4">Belongs to the peptidase S8 family.</text>
</comment>
<evidence type="ECO:0000313" key="7">
    <source>
        <dbReference type="Proteomes" id="UP000823661"/>
    </source>
</evidence>
<dbReference type="EMBL" id="JADIMI010000007">
    <property type="protein sequence ID" value="MBO8451334.1"/>
    <property type="molecule type" value="Genomic_DNA"/>
</dbReference>
<evidence type="ECO:0000256" key="2">
    <source>
        <dbReference type="ARBA" id="ARBA00022801"/>
    </source>
</evidence>
<keyword evidence="2 4" id="KW-0378">Hydrolase</keyword>
<proteinExistence type="inferred from homology"/>
<dbReference type="PRINTS" id="PR00723">
    <property type="entry name" value="SUBTILISIN"/>
</dbReference>
<dbReference type="PROSITE" id="PS00138">
    <property type="entry name" value="SUBTILASE_SER"/>
    <property type="match status" value="1"/>
</dbReference>
<dbReference type="InterPro" id="IPR013783">
    <property type="entry name" value="Ig-like_fold"/>
</dbReference>
<keyword evidence="3 4" id="KW-0720">Serine protease</keyword>
<organism evidence="6 7">
    <name type="scientific">Candidatus Cryptobacteroides intestinavium</name>
    <dbReference type="NCBI Taxonomy" id="2840766"/>
    <lineage>
        <taxon>Bacteria</taxon>
        <taxon>Pseudomonadati</taxon>
        <taxon>Bacteroidota</taxon>
        <taxon>Bacteroidia</taxon>
        <taxon>Bacteroidales</taxon>
        <taxon>Candidatus Cryptobacteroides</taxon>
    </lineage>
</organism>
<dbReference type="SUPFAM" id="SSF52743">
    <property type="entry name" value="Subtilisin-like"/>
    <property type="match status" value="1"/>
</dbReference>
<feature type="active site" description="Charge relay system" evidence="4">
    <location>
        <position position="430"/>
    </location>
</feature>
<dbReference type="InterPro" id="IPR000209">
    <property type="entry name" value="Peptidase_S8/S53_dom"/>
</dbReference>
<protein>
    <submittedName>
        <fullName evidence="6">S8 family serine peptidase</fullName>
    </submittedName>
</protein>
<dbReference type="Pfam" id="PF00082">
    <property type="entry name" value="Peptidase_S8"/>
    <property type="match status" value="1"/>
</dbReference>
<dbReference type="PANTHER" id="PTHR42884:SF14">
    <property type="entry name" value="NEUROENDOCRINE CONVERTASE 1"/>
    <property type="match status" value="1"/>
</dbReference>
<dbReference type="PROSITE" id="PS51257">
    <property type="entry name" value="PROKAR_LIPOPROTEIN"/>
    <property type="match status" value="1"/>
</dbReference>
<evidence type="ECO:0000256" key="1">
    <source>
        <dbReference type="ARBA" id="ARBA00022670"/>
    </source>
</evidence>
<comment type="caution">
    <text evidence="6">The sequence shown here is derived from an EMBL/GenBank/DDBJ whole genome shotgun (WGS) entry which is preliminary data.</text>
</comment>
<sequence>MKRQLLPYIVSVLLSAACSDRLSEMQEVPDIPGTVSAEEAYVPGVFRVKVSETSPALDTKVFTRSGGSGSEEFDRAAVRAGAVSISRVFSDGGRFMERRRRAGLHRWYDVRFSEDITVAEAISRFGNPENVVCVEPVYRMVQTAAVISEAHTYMPLDMSVPPFDDPLHFNQWFMHNEGSLPYSAAGADINVYPAWTVGTGRDDVIVAICDGGIDYTHPDLAPNMWDDGEGHCGYNFNRHSYDITPSDHGTHVAGIVAAVSNNGIGVCGIAGGDGSDGSGVKLMSCQVFDDEGYADIFDIMTWSADHGAVISQNSWSYTGATDLSQSGKDAIDYFIRNAGCDENGRQTGPMKGGVVIFAAGNDGTDTPKYPAAYGPVIAVASLGPDFRKAYSSNYGDWIDIAAPGGEIGDSRLGVYSTFPGGKYGFASGTSMACPQVSGIAALAVSEFGGPGFTNDDLVSLLLESGRRELTETMNPQYAGQLGNGLIDAGYIFFRDAVPDPVTDVTATGRRCRIEMQWKAPMDYKGDPLVSYGVYVSGTPFSASSADEIPASAVRYDPEVTLSEDGRTVSCHMDGLDTDTEYCIAIVGLSPGGMASAPYVFQAKTSDTAPEAVREISDIYLAAGDKDGVSVPLDDCFTDADMPDDRLSYFASFPDGDIVEGRVTDGSVLRLIPLGTGSVTVTVIAADLDGMTAGIPVRIIVGAAGADIDVYPNPCTDMLNIRIPGADGDFPVRIYDVSGGLVLSGTVSVGWSGKDSGACLSDSPTGALDVGSLAPGRYVCEVDYFGSVVSARIIKR</sequence>
<dbReference type="GO" id="GO:0016485">
    <property type="term" value="P:protein processing"/>
    <property type="evidence" value="ECO:0007669"/>
    <property type="project" value="TreeGrafter"/>
</dbReference>
<dbReference type="AlphaFoldDB" id="A0A9D9HHG9"/>
<dbReference type="GO" id="GO:0016020">
    <property type="term" value="C:membrane"/>
    <property type="evidence" value="ECO:0007669"/>
    <property type="project" value="TreeGrafter"/>
</dbReference>
<feature type="active site" description="Charge relay system" evidence="4">
    <location>
        <position position="248"/>
    </location>
</feature>
<evidence type="ECO:0000259" key="5">
    <source>
        <dbReference type="Pfam" id="PF00082"/>
    </source>
</evidence>
<dbReference type="PANTHER" id="PTHR42884">
    <property type="entry name" value="PROPROTEIN CONVERTASE SUBTILISIN/KEXIN-RELATED"/>
    <property type="match status" value="1"/>
</dbReference>